<organism evidence="5">
    <name type="scientific">mine drainage metagenome</name>
    <dbReference type="NCBI Taxonomy" id="410659"/>
    <lineage>
        <taxon>unclassified sequences</taxon>
        <taxon>metagenomes</taxon>
        <taxon>ecological metagenomes</taxon>
    </lineage>
</organism>
<keyword evidence="3" id="KW-1005">Bacterial flagellum biogenesis</keyword>
<comment type="caution">
    <text evidence="5">The sequence shown here is derived from an EMBL/GenBank/DDBJ whole genome shotgun (WGS) entry which is preliminary data.</text>
</comment>
<evidence type="ECO:0000256" key="4">
    <source>
        <dbReference type="ARBA" id="ARBA00023186"/>
    </source>
</evidence>
<comment type="subcellular location">
    <subcellularLocation>
        <location evidence="1">Cytoplasm</location>
    </subcellularLocation>
</comment>
<keyword evidence="4" id="KW-0143">Chaperone</keyword>
<reference evidence="5" key="1">
    <citation type="submission" date="2016-10" db="EMBL/GenBank/DDBJ databases">
        <title>Sequence of Gallionella enrichment culture.</title>
        <authorList>
            <person name="Poehlein A."/>
            <person name="Muehling M."/>
            <person name="Daniel R."/>
        </authorList>
    </citation>
    <scope>NUCLEOTIDE SEQUENCE</scope>
</reference>
<dbReference type="Gene3D" id="1.20.58.380">
    <property type="entry name" value="Flagellar protein flit"/>
    <property type="match status" value="1"/>
</dbReference>
<dbReference type="AlphaFoldDB" id="A0A1J5Q2R1"/>
<name>A0A1J5Q2R1_9ZZZZ</name>
<evidence type="ECO:0000256" key="3">
    <source>
        <dbReference type="ARBA" id="ARBA00022795"/>
    </source>
</evidence>
<dbReference type="InterPro" id="IPR008622">
    <property type="entry name" value="FliT"/>
</dbReference>
<keyword evidence="5" id="KW-0966">Cell projection</keyword>
<keyword evidence="2" id="KW-0963">Cytoplasm</keyword>
<protein>
    <submittedName>
        <fullName evidence="5">Flagellar protein FliT</fullName>
    </submittedName>
</protein>
<dbReference type="EMBL" id="MLJW01001576">
    <property type="protein sequence ID" value="OIQ77602.1"/>
    <property type="molecule type" value="Genomic_DNA"/>
</dbReference>
<sequence length="121" mass="13988">MAGNLSKAKDQRIFSRSNSRKSVMSQILIDYYKAIENSSAKMLDAARAEDWEGVMRYEGACAVLIEQLRCRAKTEALDASTRQEKTRIMQRILCNDAQIRYLAEPWLDHFESKFEGQQLLH</sequence>
<gene>
    <name evidence="5" type="primary">fliT_8</name>
    <name evidence="5" type="ORF">GALL_407050</name>
</gene>
<evidence type="ECO:0000313" key="5">
    <source>
        <dbReference type="EMBL" id="OIQ77602.1"/>
    </source>
</evidence>
<evidence type="ECO:0000256" key="2">
    <source>
        <dbReference type="ARBA" id="ARBA00022490"/>
    </source>
</evidence>
<keyword evidence="5" id="KW-0969">Cilium</keyword>
<proteinExistence type="predicted"/>
<dbReference type="Pfam" id="PF05400">
    <property type="entry name" value="FliT"/>
    <property type="match status" value="1"/>
</dbReference>
<keyword evidence="5" id="KW-0282">Flagellum</keyword>
<accession>A0A1J5Q2R1</accession>
<evidence type="ECO:0000256" key="1">
    <source>
        <dbReference type="ARBA" id="ARBA00004496"/>
    </source>
</evidence>